<dbReference type="Proteomes" id="UP000011083">
    <property type="component" value="Unassembled WGS sequence"/>
</dbReference>
<dbReference type="PANTHER" id="PTHR23063">
    <property type="entry name" value="PHOSPHOLIPID ACYLTRANSFERASE"/>
    <property type="match status" value="1"/>
</dbReference>
<dbReference type="OrthoDB" id="272512at2759"/>
<keyword evidence="1 7" id="KW-0808">Transferase</keyword>
<dbReference type="STRING" id="1257118.L8GX94"/>
<keyword evidence="5" id="KW-0472">Membrane</keyword>
<keyword evidence="2" id="KW-0812">Transmembrane</keyword>
<dbReference type="SUPFAM" id="SSF69593">
    <property type="entry name" value="Glycerol-3-phosphate (1)-acyltransferase"/>
    <property type="match status" value="1"/>
</dbReference>
<dbReference type="AlphaFoldDB" id="L8GX94"/>
<evidence type="ECO:0000256" key="4">
    <source>
        <dbReference type="ARBA" id="ARBA00023098"/>
    </source>
</evidence>
<dbReference type="EMBL" id="KB007974">
    <property type="protein sequence ID" value="ELR17567.1"/>
    <property type="molecule type" value="Genomic_DNA"/>
</dbReference>
<dbReference type="VEuPathDB" id="AmoebaDB:ACA1_063310"/>
<evidence type="ECO:0000256" key="2">
    <source>
        <dbReference type="ARBA" id="ARBA00022692"/>
    </source>
</evidence>
<organism evidence="7 8">
    <name type="scientific">Acanthamoeba castellanii (strain ATCC 30010 / Neff)</name>
    <dbReference type="NCBI Taxonomy" id="1257118"/>
    <lineage>
        <taxon>Eukaryota</taxon>
        <taxon>Amoebozoa</taxon>
        <taxon>Discosea</taxon>
        <taxon>Longamoebia</taxon>
        <taxon>Centramoebida</taxon>
        <taxon>Acanthamoebidae</taxon>
        <taxon>Acanthamoeba</taxon>
    </lineage>
</organism>
<dbReference type="PANTHER" id="PTHR23063:SF54">
    <property type="entry name" value="LYSOPHOSPHOLIPID ACYLTRANSFERASE LPEAT1"/>
    <property type="match status" value="1"/>
</dbReference>
<protein>
    <submittedName>
        <fullName evidence="7">Phospholipid/glycerol acyltransferase, putative</fullName>
    </submittedName>
</protein>
<evidence type="ECO:0000313" key="8">
    <source>
        <dbReference type="Proteomes" id="UP000011083"/>
    </source>
</evidence>
<gene>
    <name evidence="7" type="ORF">ACA1_063310</name>
</gene>
<keyword evidence="8" id="KW-1185">Reference proteome</keyword>
<dbReference type="GO" id="GO:0005783">
    <property type="term" value="C:endoplasmic reticulum"/>
    <property type="evidence" value="ECO:0007669"/>
    <property type="project" value="TreeGrafter"/>
</dbReference>
<keyword evidence="3" id="KW-1133">Transmembrane helix</keyword>
<proteinExistence type="predicted"/>
<accession>L8GX94</accession>
<dbReference type="GeneID" id="14917910"/>
<sequence length="202" mass="23009">MVLVFMLAAYIAIAWLLSLLASGGRPRTALRAVTSLFLRVGFFVGGVRLHIRGKREATGTIVSNHCSYLDVLIHAHQHGVKNVWYWGFLSRLLDCLYVAHARSVQDTTARGAFVGGVPVQPVVLRYRYRHFSPTWESIPTSIHVFWLLASFVHDVDVIYLPTYTPTKMERQNPQTYADNMQRVSWRDDPFYCSSCHRAHVSS</sequence>
<dbReference type="GO" id="GO:0006644">
    <property type="term" value="P:phospholipid metabolic process"/>
    <property type="evidence" value="ECO:0007669"/>
    <property type="project" value="TreeGrafter"/>
</dbReference>
<reference evidence="7 8" key="1">
    <citation type="journal article" date="2013" name="Genome Biol.">
        <title>Genome of Acanthamoeba castellanii highlights extensive lateral gene transfer and early evolution of tyrosine kinase signaling.</title>
        <authorList>
            <person name="Clarke M."/>
            <person name="Lohan A.J."/>
            <person name="Liu B."/>
            <person name="Lagkouvardos I."/>
            <person name="Roy S."/>
            <person name="Zafar N."/>
            <person name="Bertelli C."/>
            <person name="Schilde C."/>
            <person name="Kianianmomeni A."/>
            <person name="Burglin T.R."/>
            <person name="Frech C."/>
            <person name="Turcotte B."/>
            <person name="Kopec K.O."/>
            <person name="Synnott J.M."/>
            <person name="Choo C."/>
            <person name="Paponov I."/>
            <person name="Finkler A."/>
            <person name="Soon Heng Tan C."/>
            <person name="Hutchins A.P."/>
            <person name="Weinmeier T."/>
            <person name="Rattei T."/>
            <person name="Chu J.S."/>
            <person name="Gimenez G."/>
            <person name="Irimia M."/>
            <person name="Rigden D.J."/>
            <person name="Fitzpatrick D.A."/>
            <person name="Lorenzo-Morales J."/>
            <person name="Bateman A."/>
            <person name="Chiu C.H."/>
            <person name="Tang P."/>
            <person name="Hegemann P."/>
            <person name="Fromm H."/>
            <person name="Raoult D."/>
            <person name="Greub G."/>
            <person name="Miranda-Saavedra D."/>
            <person name="Chen N."/>
            <person name="Nash P."/>
            <person name="Ginger M.L."/>
            <person name="Horn M."/>
            <person name="Schaap P."/>
            <person name="Caler L."/>
            <person name="Loftus B."/>
        </authorList>
    </citation>
    <scope>NUCLEOTIDE SEQUENCE [LARGE SCALE GENOMIC DNA]</scope>
    <source>
        <strain evidence="7 8">Neff</strain>
    </source>
</reference>
<evidence type="ECO:0000256" key="1">
    <source>
        <dbReference type="ARBA" id="ARBA00022679"/>
    </source>
</evidence>
<keyword evidence="4" id="KW-0443">Lipid metabolism</keyword>
<evidence type="ECO:0000256" key="3">
    <source>
        <dbReference type="ARBA" id="ARBA00022989"/>
    </source>
</evidence>
<evidence type="ECO:0000313" key="7">
    <source>
        <dbReference type="EMBL" id="ELR17567.1"/>
    </source>
</evidence>
<name>L8GX94_ACACF</name>
<keyword evidence="6 7" id="KW-0012">Acyltransferase</keyword>
<dbReference type="KEGG" id="acan:ACA1_063310"/>
<evidence type="ECO:0000256" key="6">
    <source>
        <dbReference type="ARBA" id="ARBA00023315"/>
    </source>
</evidence>
<dbReference type="RefSeq" id="XP_004339580.1">
    <property type="nucleotide sequence ID" value="XM_004339532.1"/>
</dbReference>
<evidence type="ECO:0000256" key="5">
    <source>
        <dbReference type="ARBA" id="ARBA00023136"/>
    </source>
</evidence>
<dbReference type="GO" id="GO:0071618">
    <property type="term" value="F:lysophosphatidylethanolamine acyltransferase activity"/>
    <property type="evidence" value="ECO:0007669"/>
    <property type="project" value="TreeGrafter"/>
</dbReference>